<evidence type="ECO:0000313" key="2">
    <source>
        <dbReference type="EMBL" id="QJI03088.1"/>
    </source>
</evidence>
<reference evidence="2" key="1">
    <citation type="submission" date="2020-03" db="EMBL/GenBank/DDBJ databases">
        <title>The deep terrestrial virosphere.</title>
        <authorList>
            <person name="Holmfeldt K."/>
            <person name="Nilsson E."/>
            <person name="Simone D."/>
            <person name="Lopez-Fernandez M."/>
            <person name="Wu X."/>
            <person name="de Brujin I."/>
            <person name="Lundin D."/>
            <person name="Andersson A."/>
            <person name="Bertilsson S."/>
            <person name="Dopson M."/>
        </authorList>
    </citation>
    <scope>NUCLEOTIDE SEQUENCE</scope>
    <source>
        <strain evidence="2">TM448B04039</strain>
    </source>
</reference>
<name>A0A6M3Y1D7_9ZZZZ</name>
<organism evidence="2">
    <name type="scientific">viral metagenome</name>
    <dbReference type="NCBI Taxonomy" id="1070528"/>
    <lineage>
        <taxon>unclassified sequences</taxon>
        <taxon>metagenomes</taxon>
        <taxon>organismal metagenomes</taxon>
    </lineage>
</organism>
<accession>A0A6M3Y1D7</accession>
<feature type="region of interest" description="Disordered" evidence="1">
    <location>
        <begin position="202"/>
        <end position="221"/>
    </location>
</feature>
<proteinExistence type="predicted"/>
<evidence type="ECO:0000256" key="1">
    <source>
        <dbReference type="SAM" id="MobiDB-lite"/>
    </source>
</evidence>
<gene>
    <name evidence="2" type="ORF">TM448B04039_0006</name>
</gene>
<dbReference type="EMBL" id="MT145057">
    <property type="protein sequence ID" value="QJI03088.1"/>
    <property type="molecule type" value="Genomic_DNA"/>
</dbReference>
<sequence length="295" mass="33578">MTGEIVEVRSSEQEITMREPESVLADATKAAKTLTQVLRQKKNPVIVNNEQYLEYEDWQTLGQFYGYTAKTRDAVPVEVNGVKGAKAYADLVDFRTGLVIGGAEAYCMFNEENWKSKAWFQLASMAQTRAGAKAFRNRLAWIVVLAGYKPTPFEEMAGIEPEDKSQHYCKLHGTNFFKSSKMKAFAHPIGSTKEWCYERSEKLEQPPEAPISTQEMPKSEGDKIEVEEVDKESLSTPQDLNQLADAMNKAGWDADKLRLQKYVMEKKWEGIKVRKDFKKWQVDELVKDILATIGE</sequence>
<dbReference type="AlphaFoldDB" id="A0A6M3Y1D7"/>
<protein>
    <submittedName>
        <fullName evidence="2">Uncharacterized protein</fullName>
    </submittedName>
</protein>